<evidence type="ECO:0000256" key="2">
    <source>
        <dbReference type="ARBA" id="ARBA00022505"/>
    </source>
</evidence>
<dbReference type="AlphaFoldDB" id="A0A7Z0BV27"/>
<dbReference type="EMBL" id="JACBZF010000002">
    <property type="protein sequence ID" value="NYH94807.1"/>
    <property type="molecule type" value="Genomic_DNA"/>
</dbReference>
<evidence type="ECO:0000313" key="8">
    <source>
        <dbReference type="EMBL" id="NYH94807.1"/>
    </source>
</evidence>
<comment type="caution">
    <text evidence="8">The sequence shown here is derived from an EMBL/GenBank/DDBJ whole genome shotgun (WGS) entry which is preliminary data.</text>
</comment>
<dbReference type="NCBIfam" id="TIGR01256">
    <property type="entry name" value="modA"/>
    <property type="match status" value="1"/>
</dbReference>
<dbReference type="GO" id="GO:1901359">
    <property type="term" value="F:tungstate binding"/>
    <property type="evidence" value="ECO:0007669"/>
    <property type="project" value="UniProtKB-ARBA"/>
</dbReference>
<feature type="binding site" evidence="6">
    <location>
        <position position="172"/>
    </location>
    <ligand>
        <name>molybdate</name>
        <dbReference type="ChEBI" id="CHEBI:36264"/>
    </ligand>
</feature>
<feature type="binding site" evidence="6">
    <location>
        <position position="145"/>
    </location>
    <ligand>
        <name>molybdate</name>
        <dbReference type="ChEBI" id="CHEBI:36264"/>
    </ligand>
</feature>
<feature type="chain" id="PRO_5031098842" evidence="7">
    <location>
        <begin position="20"/>
        <end position="253"/>
    </location>
</feature>
<organism evidence="8 9">
    <name type="scientific">Novosphingobium marinum</name>
    <dbReference type="NCBI Taxonomy" id="1514948"/>
    <lineage>
        <taxon>Bacteria</taxon>
        <taxon>Pseudomonadati</taxon>
        <taxon>Pseudomonadota</taxon>
        <taxon>Alphaproteobacteria</taxon>
        <taxon>Sphingomonadales</taxon>
        <taxon>Sphingomonadaceae</taxon>
        <taxon>Novosphingobium</taxon>
    </lineage>
</organism>
<evidence type="ECO:0000256" key="5">
    <source>
        <dbReference type="ARBA" id="ARBA00062515"/>
    </source>
</evidence>
<evidence type="ECO:0000256" key="1">
    <source>
        <dbReference type="ARBA" id="ARBA00009175"/>
    </source>
</evidence>
<dbReference type="GO" id="GO:0030973">
    <property type="term" value="F:molybdate ion binding"/>
    <property type="evidence" value="ECO:0007669"/>
    <property type="project" value="TreeGrafter"/>
</dbReference>
<feature type="binding site" evidence="6">
    <location>
        <position position="33"/>
    </location>
    <ligand>
        <name>molybdate</name>
        <dbReference type="ChEBI" id="CHEBI:36264"/>
    </ligand>
</feature>
<dbReference type="Gene3D" id="3.40.190.10">
    <property type="entry name" value="Periplasmic binding protein-like II"/>
    <property type="match status" value="2"/>
</dbReference>
<dbReference type="PANTHER" id="PTHR30632">
    <property type="entry name" value="MOLYBDATE-BINDING PERIPLASMIC PROTEIN"/>
    <property type="match status" value="1"/>
</dbReference>
<dbReference type="Pfam" id="PF13531">
    <property type="entry name" value="SBP_bac_11"/>
    <property type="match status" value="1"/>
</dbReference>
<sequence length="253" mass="26422">MRFGTVLALLCLALATACSAPRDDAPVVLAAASLQDALGAAADAWEERGNPRPVLSFAGTSSLARQAEAGAPADLFVSADERWLEFLAARGLIRPETRVDLLTNDLVLVAPAGARSEVVIAPGFDLAAALGDGRLAVADPEAVPAGRYARQSLRTLKAWDGVSDRLAVAENVRAALALVARDEAPLGVVYRTDALAEDAVRIVDRFPPASHAPIVYPAAVLSGSESPDAKRFLDFLASGEGRVVLQRYGFGAP</sequence>
<protein>
    <submittedName>
        <fullName evidence="8">Molybdate transport system substrate-binding protein</fullName>
    </submittedName>
</protein>
<dbReference type="Proteomes" id="UP000522081">
    <property type="component" value="Unassembled WGS sequence"/>
</dbReference>
<dbReference type="PIRSF" id="PIRSF004846">
    <property type="entry name" value="ModA"/>
    <property type="match status" value="1"/>
</dbReference>
<keyword evidence="2 6" id="KW-0500">Molybdenum</keyword>
<keyword evidence="4 7" id="KW-0732">Signal</keyword>
<reference evidence="8 9" key="1">
    <citation type="submission" date="2020-07" db="EMBL/GenBank/DDBJ databases">
        <title>Genomic Encyclopedia of Type Strains, Phase IV (KMG-IV): sequencing the most valuable type-strain genomes for metagenomic binning, comparative biology and taxonomic classification.</title>
        <authorList>
            <person name="Goeker M."/>
        </authorList>
    </citation>
    <scope>NUCLEOTIDE SEQUENCE [LARGE SCALE GENOMIC DNA]</scope>
    <source>
        <strain evidence="8 9">DSM 29043</strain>
    </source>
</reference>
<dbReference type="FunFam" id="3.40.190.10:FF:000035">
    <property type="entry name" value="Molybdate ABC transporter substrate-binding protein"/>
    <property type="match status" value="1"/>
</dbReference>
<keyword evidence="3 6" id="KW-0479">Metal-binding</keyword>
<proteinExistence type="inferred from homology"/>
<dbReference type="SUPFAM" id="SSF53850">
    <property type="entry name" value="Periplasmic binding protein-like II"/>
    <property type="match status" value="1"/>
</dbReference>
<feature type="binding site" evidence="6">
    <location>
        <position position="60"/>
    </location>
    <ligand>
        <name>molybdate</name>
        <dbReference type="ChEBI" id="CHEBI:36264"/>
    </ligand>
</feature>
<dbReference type="GO" id="GO:0015689">
    <property type="term" value="P:molybdate ion transport"/>
    <property type="evidence" value="ECO:0007669"/>
    <property type="project" value="InterPro"/>
</dbReference>
<dbReference type="PROSITE" id="PS51257">
    <property type="entry name" value="PROKAR_LIPOPROTEIN"/>
    <property type="match status" value="1"/>
</dbReference>
<gene>
    <name evidence="8" type="ORF">FHS75_001126</name>
</gene>
<dbReference type="GO" id="GO:0030288">
    <property type="term" value="C:outer membrane-bounded periplasmic space"/>
    <property type="evidence" value="ECO:0007669"/>
    <property type="project" value="TreeGrafter"/>
</dbReference>
<feature type="signal peptide" evidence="7">
    <location>
        <begin position="1"/>
        <end position="19"/>
    </location>
</feature>
<evidence type="ECO:0000256" key="3">
    <source>
        <dbReference type="ARBA" id="ARBA00022723"/>
    </source>
</evidence>
<accession>A0A7Z0BV27</accession>
<dbReference type="InterPro" id="IPR005950">
    <property type="entry name" value="ModA"/>
</dbReference>
<dbReference type="InterPro" id="IPR050682">
    <property type="entry name" value="ModA/WtpA"/>
</dbReference>
<evidence type="ECO:0000256" key="7">
    <source>
        <dbReference type="SAM" id="SignalP"/>
    </source>
</evidence>
<name>A0A7Z0BV27_9SPHN</name>
<evidence type="ECO:0000256" key="6">
    <source>
        <dbReference type="PIRSR" id="PIRSR004846-1"/>
    </source>
</evidence>
<keyword evidence="9" id="KW-1185">Reference proteome</keyword>
<dbReference type="GO" id="GO:0046872">
    <property type="term" value="F:metal ion binding"/>
    <property type="evidence" value="ECO:0007669"/>
    <property type="project" value="UniProtKB-KW"/>
</dbReference>
<dbReference type="PANTHER" id="PTHR30632:SF17">
    <property type="entry name" value="MOLYBDATE-BINDING PROTEIN MODA"/>
    <property type="match status" value="1"/>
</dbReference>
<dbReference type="RefSeq" id="WP_179406756.1">
    <property type="nucleotide sequence ID" value="NZ_BMGF01000006.1"/>
</dbReference>
<evidence type="ECO:0000256" key="4">
    <source>
        <dbReference type="ARBA" id="ARBA00022729"/>
    </source>
</evidence>
<comment type="subunit">
    <text evidence="5">The complex is composed of two ATP-binding proteins (ModC), two transmembrane proteins (ModB) and a solute-binding protein (ModA).</text>
</comment>
<comment type="similarity">
    <text evidence="1">Belongs to the bacterial solute-binding protein ModA family.</text>
</comment>
<evidence type="ECO:0000313" key="9">
    <source>
        <dbReference type="Proteomes" id="UP000522081"/>
    </source>
</evidence>
<feature type="binding site" evidence="6">
    <location>
        <position position="190"/>
    </location>
    <ligand>
        <name>molybdate</name>
        <dbReference type="ChEBI" id="CHEBI:36264"/>
    </ligand>
</feature>